<keyword evidence="4 6" id="KW-0804">Transcription</keyword>
<evidence type="ECO:0000256" key="2">
    <source>
        <dbReference type="ARBA" id="ARBA00022491"/>
    </source>
</evidence>
<gene>
    <name evidence="9" type="ORF">MA16_Dca025255</name>
</gene>
<dbReference type="GO" id="GO:0005634">
    <property type="term" value="C:nucleus"/>
    <property type="evidence" value="ECO:0007669"/>
    <property type="project" value="UniProtKB-SubCell"/>
</dbReference>
<dbReference type="EMBL" id="KZ503122">
    <property type="protein sequence ID" value="PKU68126.1"/>
    <property type="molecule type" value="Genomic_DNA"/>
</dbReference>
<evidence type="ECO:0000256" key="3">
    <source>
        <dbReference type="ARBA" id="ARBA00023015"/>
    </source>
</evidence>
<dbReference type="AlphaFoldDB" id="A0A2I0VXJ5"/>
<accession>A0A2I0VXJ5</accession>
<comment type="subcellular location">
    <subcellularLocation>
        <location evidence="1 6">Nucleus</location>
    </subcellularLocation>
</comment>
<dbReference type="InterPro" id="IPR006458">
    <property type="entry name" value="Ovate_C"/>
</dbReference>
<name>A0A2I0VXJ5_9ASPA</name>
<dbReference type="InterPro" id="IPR038933">
    <property type="entry name" value="Ovate"/>
</dbReference>
<protein>
    <recommendedName>
        <fullName evidence="6">Transcription repressor</fullName>
    </recommendedName>
    <alternativeName>
        <fullName evidence="6">Ovate family protein</fullName>
    </alternativeName>
</protein>
<dbReference type="PANTHER" id="PTHR33057:SF128">
    <property type="entry name" value="TRANSCRIPTION REPRESSOR OFP3"/>
    <property type="match status" value="1"/>
</dbReference>
<evidence type="ECO:0000313" key="9">
    <source>
        <dbReference type="EMBL" id="PKU68126.1"/>
    </source>
</evidence>
<keyword evidence="5 6" id="KW-0539">Nucleus</keyword>
<dbReference type="GO" id="GO:0003677">
    <property type="term" value="F:DNA binding"/>
    <property type="evidence" value="ECO:0007669"/>
    <property type="project" value="InterPro"/>
</dbReference>
<evidence type="ECO:0000256" key="1">
    <source>
        <dbReference type="ARBA" id="ARBA00004123"/>
    </source>
</evidence>
<dbReference type="Pfam" id="PF13724">
    <property type="entry name" value="DNA_binding_2"/>
    <property type="match status" value="1"/>
</dbReference>
<sequence length="341" mass="39341">MGKASYRFRAFRLFELMPNSWFYKLMDMGKRASRRRRKVKNSLEKGQVPIMETGKSFGNQKPIPKSPENEAYIGNRRSYYFPSGNREEQLHYFSTYPKATDTHLPLDKPGKSKTKPRKKPLSTHNKLIPSAASSVITWKEESSSVLSSKPAHETSPHNLDGVFNDELNSSVYNLHIPLPPIVTKPLKKEISRPNLTVGNQNSKQRNFHSHGNMRRSTPQTPKIKMRLKSPKLAKKRLLEKNRLADSFIVVKSSFDPQSDFRDSMLEMIFQNNLWSSKDMEELLSCYLYLNSHEYHDLIVKAFKQIWFDLTAATCNISRRTFLSSFRDQCKIESSASIASLD</sequence>
<dbReference type="Proteomes" id="UP000233837">
    <property type="component" value="Unassembled WGS sequence"/>
</dbReference>
<feature type="domain" description="OVATE" evidence="8">
    <location>
        <begin position="249"/>
        <end position="308"/>
    </location>
</feature>
<feature type="compositionally biased region" description="Basic and acidic residues" evidence="7">
    <location>
        <begin position="101"/>
        <end position="110"/>
    </location>
</feature>
<organism evidence="9 10">
    <name type="scientific">Dendrobium catenatum</name>
    <dbReference type="NCBI Taxonomy" id="906689"/>
    <lineage>
        <taxon>Eukaryota</taxon>
        <taxon>Viridiplantae</taxon>
        <taxon>Streptophyta</taxon>
        <taxon>Embryophyta</taxon>
        <taxon>Tracheophyta</taxon>
        <taxon>Spermatophyta</taxon>
        <taxon>Magnoliopsida</taxon>
        <taxon>Liliopsida</taxon>
        <taxon>Asparagales</taxon>
        <taxon>Orchidaceae</taxon>
        <taxon>Epidendroideae</taxon>
        <taxon>Malaxideae</taxon>
        <taxon>Dendrobiinae</taxon>
        <taxon>Dendrobium</taxon>
    </lineage>
</organism>
<keyword evidence="3 6" id="KW-0805">Transcription regulation</keyword>
<dbReference type="NCBIfam" id="TIGR01568">
    <property type="entry name" value="A_thal_3678"/>
    <property type="match status" value="1"/>
</dbReference>
<keyword evidence="2 6" id="KW-0678">Repressor</keyword>
<feature type="compositionally biased region" description="Basic residues" evidence="7">
    <location>
        <begin position="111"/>
        <end position="121"/>
    </location>
</feature>
<evidence type="ECO:0000256" key="7">
    <source>
        <dbReference type="SAM" id="MobiDB-lite"/>
    </source>
</evidence>
<comment type="function">
    <text evidence="6">Transcriptional repressor that regulates multiple aspects of plant growth and development.</text>
</comment>
<dbReference type="PROSITE" id="PS51754">
    <property type="entry name" value="OVATE"/>
    <property type="match status" value="1"/>
</dbReference>
<evidence type="ECO:0000313" key="10">
    <source>
        <dbReference type="Proteomes" id="UP000233837"/>
    </source>
</evidence>
<keyword evidence="10" id="KW-1185">Reference proteome</keyword>
<feature type="region of interest" description="Disordered" evidence="7">
    <location>
        <begin position="196"/>
        <end position="224"/>
    </location>
</feature>
<reference evidence="9 10" key="2">
    <citation type="journal article" date="2017" name="Nature">
        <title>The Apostasia genome and the evolution of orchids.</title>
        <authorList>
            <person name="Zhang G.Q."/>
            <person name="Liu K.W."/>
            <person name="Li Z."/>
            <person name="Lohaus R."/>
            <person name="Hsiao Y.Y."/>
            <person name="Niu S.C."/>
            <person name="Wang J.Y."/>
            <person name="Lin Y.C."/>
            <person name="Xu Q."/>
            <person name="Chen L.J."/>
            <person name="Yoshida K."/>
            <person name="Fujiwara S."/>
            <person name="Wang Z.W."/>
            <person name="Zhang Y.Q."/>
            <person name="Mitsuda N."/>
            <person name="Wang M."/>
            <person name="Liu G.H."/>
            <person name="Pecoraro L."/>
            <person name="Huang H.X."/>
            <person name="Xiao X.J."/>
            <person name="Lin M."/>
            <person name="Wu X.Y."/>
            <person name="Wu W.L."/>
            <person name="Chen Y.Y."/>
            <person name="Chang S.B."/>
            <person name="Sakamoto S."/>
            <person name="Ohme-Takagi M."/>
            <person name="Yagi M."/>
            <person name="Zeng S.J."/>
            <person name="Shen C.Y."/>
            <person name="Yeh C.M."/>
            <person name="Luo Y.B."/>
            <person name="Tsai W.C."/>
            <person name="Van de Peer Y."/>
            <person name="Liu Z.J."/>
        </authorList>
    </citation>
    <scope>NUCLEOTIDE SEQUENCE [LARGE SCALE GENOMIC DNA]</scope>
    <source>
        <tissue evidence="9">The whole plant</tissue>
    </source>
</reference>
<dbReference type="PANTHER" id="PTHR33057">
    <property type="entry name" value="TRANSCRIPTION REPRESSOR OFP7-RELATED"/>
    <property type="match status" value="1"/>
</dbReference>
<dbReference type="GO" id="GO:0045892">
    <property type="term" value="P:negative regulation of DNA-templated transcription"/>
    <property type="evidence" value="ECO:0007669"/>
    <property type="project" value="UniProtKB-UniRule"/>
</dbReference>
<feature type="region of interest" description="Disordered" evidence="7">
    <location>
        <begin position="101"/>
        <end position="128"/>
    </location>
</feature>
<proteinExistence type="predicted"/>
<evidence type="ECO:0000256" key="4">
    <source>
        <dbReference type="ARBA" id="ARBA00023163"/>
    </source>
</evidence>
<evidence type="ECO:0000256" key="6">
    <source>
        <dbReference type="RuleBase" id="RU367028"/>
    </source>
</evidence>
<reference evidence="9 10" key="1">
    <citation type="journal article" date="2016" name="Sci. Rep.">
        <title>The Dendrobium catenatum Lindl. genome sequence provides insights into polysaccharide synthase, floral development and adaptive evolution.</title>
        <authorList>
            <person name="Zhang G.Q."/>
            <person name="Xu Q."/>
            <person name="Bian C."/>
            <person name="Tsai W.C."/>
            <person name="Yeh C.M."/>
            <person name="Liu K.W."/>
            <person name="Yoshida K."/>
            <person name="Zhang L.S."/>
            <person name="Chang S.B."/>
            <person name="Chen F."/>
            <person name="Shi Y."/>
            <person name="Su Y.Y."/>
            <person name="Zhang Y.Q."/>
            <person name="Chen L.J."/>
            <person name="Yin Y."/>
            <person name="Lin M."/>
            <person name="Huang H."/>
            <person name="Deng H."/>
            <person name="Wang Z.W."/>
            <person name="Zhu S.L."/>
            <person name="Zhao X."/>
            <person name="Deng C."/>
            <person name="Niu S.C."/>
            <person name="Huang J."/>
            <person name="Wang M."/>
            <person name="Liu G.H."/>
            <person name="Yang H.J."/>
            <person name="Xiao X.J."/>
            <person name="Hsiao Y.Y."/>
            <person name="Wu W.L."/>
            <person name="Chen Y.Y."/>
            <person name="Mitsuda N."/>
            <person name="Ohme-Takagi M."/>
            <person name="Luo Y.B."/>
            <person name="Van de Peer Y."/>
            <person name="Liu Z.J."/>
        </authorList>
    </citation>
    <scope>NUCLEOTIDE SEQUENCE [LARGE SCALE GENOMIC DNA]</scope>
    <source>
        <tissue evidence="9">The whole plant</tissue>
    </source>
</reference>
<evidence type="ECO:0000259" key="8">
    <source>
        <dbReference type="PROSITE" id="PS51754"/>
    </source>
</evidence>
<dbReference type="InterPro" id="IPR025830">
    <property type="entry name" value="DNA_bnd_dom_ovate"/>
</dbReference>
<evidence type="ECO:0000256" key="5">
    <source>
        <dbReference type="ARBA" id="ARBA00023242"/>
    </source>
</evidence>
<dbReference type="Pfam" id="PF04844">
    <property type="entry name" value="Ovate"/>
    <property type="match status" value="1"/>
</dbReference>